<dbReference type="RefSeq" id="WP_190578828.1">
    <property type="nucleotide sequence ID" value="NZ_CAWPQU010000015.1"/>
</dbReference>
<feature type="domain" description="ChrR-like cupin" evidence="1">
    <location>
        <begin position="58"/>
        <end position="140"/>
    </location>
</feature>
<dbReference type="Gene3D" id="2.60.120.10">
    <property type="entry name" value="Jelly Rolls"/>
    <property type="match status" value="1"/>
</dbReference>
<dbReference type="InterPro" id="IPR025979">
    <property type="entry name" value="ChrR-like_cupin_dom"/>
</dbReference>
<dbReference type="Pfam" id="PF12973">
    <property type="entry name" value="Cupin_7"/>
    <property type="match status" value="1"/>
</dbReference>
<organism evidence="2 3">
    <name type="scientific">Phormidium tenue FACHB-1050</name>
    <dbReference type="NCBI Taxonomy" id="2692857"/>
    <lineage>
        <taxon>Bacteria</taxon>
        <taxon>Bacillati</taxon>
        <taxon>Cyanobacteriota</taxon>
        <taxon>Cyanophyceae</taxon>
        <taxon>Oscillatoriophycideae</taxon>
        <taxon>Oscillatoriales</taxon>
        <taxon>Oscillatoriaceae</taxon>
        <taxon>Phormidium</taxon>
    </lineage>
</organism>
<accession>A0ABR8CBW9</accession>
<comment type="caution">
    <text evidence="2">The sequence shown here is derived from an EMBL/GenBank/DDBJ whole genome shotgun (WGS) entry which is preliminary data.</text>
</comment>
<dbReference type="EMBL" id="JACJQY010000022">
    <property type="protein sequence ID" value="MBD2318034.1"/>
    <property type="molecule type" value="Genomic_DNA"/>
</dbReference>
<evidence type="ECO:0000259" key="1">
    <source>
        <dbReference type="Pfam" id="PF12973"/>
    </source>
</evidence>
<dbReference type="SUPFAM" id="SSF51182">
    <property type="entry name" value="RmlC-like cupins"/>
    <property type="match status" value="1"/>
</dbReference>
<evidence type="ECO:0000313" key="2">
    <source>
        <dbReference type="EMBL" id="MBD2318034.1"/>
    </source>
</evidence>
<name>A0ABR8CBW9_9CYAN</name>
<dbReference type="InterPro" id="IPR014710">
    <property type="entry name" value="RmlC-like_jellyroll"/>
</dbReference>
<gene>
    <name evidence="2" type="ORF">H6G05_14410</name>
</gene>
<keyword evidence="3" id="KW-1185">Reference proteome</keyword>
<sequence>MKLLTIPLVVLGLFSLDFNSNSTKVLAKDFPDSAIALQDKYSALSNSTIIDLKELSSNPKKYNFFTFRPNLEKLILSGEADTQHISILWYTIPNGSVGLHYHSMNESVYTISGSQKDAKGVYPTGSLYFNPPESGHKVSDSTGFFLLAYASPPDFKNIDKIKPYTPVQINTLDPELEKKYVFTNPKSGVKVYNIPLDPKGGMSSQIIKSTALTGYVYSGNYLLVLQGSCNIDGRRFMKDMLVVAKTIKTESYKLSATKDSSCLVLGLSF</sequence>
<protein>
    <submittedName>
        <fullName evidence="2">Cupin domain-containing protein</fullName>
    </submittedName>
</protein>
<dbReference type="Proteomes" id="UP000618445">
    <property type="component" value="Unassembled WGS sequence"/>
</dbReference>
<reference evidence="2 3" key="1">
    <citation type="journal article" date="2020" name="ISME J.">
        <title>Comparative genomics reveals insights into cyanobacterial evolution and habitat adaptation.</title>
        <authorList>
            <person name="Chen M.Y."/>
            <person name="Teng W.K."/>
            <person name="Zhao L."/>
            <person name="Hu C.X."/>
            <person name="Zhou Y.K."/>
            <person name="Han B.P."/>
            <person name="Song L.R."/>
            <person name="Shu W.S."/>
        </authorList>
    </citation>
    <scope>NUCLEOTIDE SEQUENCE [LARGE SCALE GENOMIC DNA]</scope>
    <source>
        <strain evidence="2 3">FACHB-1050</strain>
    </source>
</reference>
<proteinExistence type="predicted"/>
<dbReference type="InterPro" id="IPR011051">
    <property type="entry name" value="RmlC_Cupin_sf"/>
</dbReference>
<evidence type="ECO:0000313" key="3">
    <source>
        <dbReference type="Proteomes" id="UP000618445"/>
    </source>
</evidence>